<protein>
    <recommendedName>
        <fullName evidence="6">Bacterial Ig-like domain-containing protein</fullName>
    </recommendedName>
</protein>
<name>A0AAF0WSN2_DAUCS</name>
<keyword evidence="2" id="KW-0812">Transmembrane</keyword>
<feature type="region of interest" description="Disordered" evidence="1">
    <location>
        <begin position="994"/>
        <end position="1074"/>
    </location>
</feature>
<accession>A0AAF0WSN2</accession>
<feature type="transmembrane region" description="Helical" evidence="2">
    <location>
        <begin position="886"/>
        <end position="905"/>
    </location>
</feature>
<feature type="compositionally biased region" description="Low complexity" evidence="1">
    <location>
        <begin position="996"/>
        <end position="1012"/>
    </location>
</feature>
<dbReference type="Proteomes" id="UP000077755">
    <property type="component" value="Chromosome 4"/>
</dbReference>
<feature type="transmembrane region" description="Helical" evidence="2">
    <location>
        <begin position="696"/>
        <end position="719"/>
    </location>
</feature>
<dbReference type="KEGG" id="dcr:108218960"/>
<dbReference type="PANTHER" id="PTHR34677">
    <property type="match status" value="1"/>
</dbReference>
<dbReference type="EMBL" id="CP093346">
    <property type="protein sequence ID" value="WOG95330.1"/>
    <property type="molecule type" value="Genomic_DNA"/>
</dbReference>
<evidence type="ECO:0000313" key="5">
    <source>
        <dbReference type="Proteomes" id="UP000077755"/>
    </source>
</evidence>
<gene>
    <name evidence="4" type="ORF">DCAR_0414645</name>
</gene>
<feature type="transmembrane region" description="Helical" evidence="2">
    <location>
        <begin position="856"/>
        <end position="874"/>
    </location>
</feature>
<keyword evidence="5" id="KW-1185">Reference proteome</keyword>
<evidence type="ECO:0008006" key="6">
    <source>
        <dbReference type="Google" id="ProtNLM"/>
    </source>
</evidence>
<proteinExistence type="predicted"/>
<evidence type="ECO:0000256" key="1">
    <source>
        <dbReference type="SAM" id="MobiDB-lite"/>
    </source>
</evidence>
<feature type="compositionally biased region" description="Low complexity" evidence="1">
    <location>
        <begin position="1056"/>
        <end position="1066"/>
    </location>
</feature>
<feature type="chain" id="PRO_5042160029" description="Bacterial Ig-like domain-containing protein" evidence="3">
    <location>
        <begin position="25"/>
        <end position="1086"/>
    </location>
</feature>
<feature type="transmembrane region" description="Helical" evidence="2">
    <location>
        <begin position="954"/>
        <end position="970"/>
    </location>
</feature>
<sequence>MGFKCLVMFCWFFVGLVFIVTCDAAAEEVTVKLLKTPRAITNQNAAKFAFEILVGSNGNACTNCTTNCKLNDHLPLGCESGEVTYARLKDGNHTFEVCTKGVYGVVCSSYTWIVDTVPPTAFVAAAKSFTNETNISVNVSFSESCSGLGGFQCTSVDSCNLLVYGAGQVIPSTLNIIQPNLTYSLMVNLSSSVQYGRVILVMDKNFCTDAAGNKFSRSQNSWFILHFDRRTAVVNLRTHIPERLLQLGRETRTVQATNIHKNLELYLYFNKPVINSATEISNSIHTTQGSLLPISGDSLGNHRFGFKVNNISSLAIVTVSLDSDLLASRYGSTVSPVAPITFLFDSQRPAVRLSTTSNMRTRHKSLPILIRFMKPVFGFNSSHVSVSGGYVQGFREASLSSYSVDIHIQEDGGIVSISVPENITKDVAGNRNLASNILQVKHYSLPAISLVLSSFATATFIVTALSAGLLTISVASLQSIGAFGRRSSSLTTDPTRNLFRIACHIQTFALSRWLAVTLPVEYHEFARGLQWSIPYFSLPWDIGHTQSVIVPSIWPTNPHSSSSKFVHLGTSQHVEPTSEHADVATSLYGLPLSPAEYRSFFESQNIPEAEYVSNANESDGWSDFKKSMFWLAVLGGSLLLLHVLLLLILKFRKTKTEKQKIYGALVLPRFEIFLIILALPCVCEASAALLKGGSTAGTIVGSLLLAAVSFAVLALFLFLSAGITYGKLLQYKEVHKEGQKSHWYQELIRVTLGPGKRGQWTWINQSNSVYLTKFGPLFEDVRGPPKYMLSQFVAESSHISGDRIIASDDETEDAEAPFIQKLFGILRIYYTLIETIKRVCLGILAGSNSENWSSKAPTIILLCITSFQLFFMVLKKPFIKKKVQLVEIISVSSELGIFAICFVLLEKTFSAKDEKNIGICMLALFLLAFLPQIMNEWYALYRQTQQLDPAGKSLWKGLKAALVGFLLYFIPQKLMKNAYNSLELDKFGDKVLADPSSSGDRNRSSGSRASSGNEKPWMKQLRELAKSSFSKDTSGTPNDPSTSGTRWSGLWGGTRGSRSSSLSTSGETKSKPKGLYKDLEAIFASK</sequence>
<feature type="transmembrane region" description="Helical" evidence="2">
    <location>
        <begin position="670"/>
        <end position="690"/>
    </location>
</feature>
<reference evidence="4" key="2">
    <citation type="submission" date="2022-03" db="EMBL/GenBank/DDBJ databases">
        <title>Draft title - Genomic analysis of global carrot germplasm unveils the trajectory of domestication and the origin of high carotenoid orange carrot.</title>
        <authorList>
            <person name="Iorizzo M."/>
            <person name="Ellison S."/>
            <person name="Senalik D."/>
            <person name="Macko-Podgorni A."/>
            <person name="Grzebelus D."/>
            <person name="Bostan H."/>
            <person name="Rolling W."/>
            <person name="Curaba J."/>
            <person name="Simon P."/>
        </authorList>
    </citation>
    <scope>NUCLEOTIDE SEQUENCE</scope>
    <source>
        <tissue evidence="4">Leaf</tissue>
    </source>
</reference>
<feature type="transmembrane region" description="Helical" evidence="2">
    <location>
        <begin position="628"/>
        <end position="649"/>
    </location>
</feature>
<organism evidence="4 5">
    <name type="scientific">Daucus carota subsp. sativus</name>
    <name type="common">Carrot</name>
    <dbReference type="NCBI Taxonomy" id="79200"/>
    <lineage>
        <taxon>Eukaryota</taxon>
        <taxon>Viridiplantae</taxon>
        <taxon>Streptophyta</taxon>
        <taxon>Embryophyta</taxon>
        <taxon>Tracheophyta</taxon>
        <taxon>Spermatophyta</taxon>
        <taxon>Magnoliopsida</taxon>
        <taxon>eudicotyledons</taxon>
        <taxon>Gunneridae</taxon>
        <taxon>Pentapetalae</taxon>
        <taxon>asterids</taxon>
        <taxon>campanulids</taxon>
        <taxon>Apiales</taxon>
        <taxon>Apiaceae</taxon>
        <taxon>Apioideae</taxon>
        <taxon>Scandiceae</taxon>
        <taxon>Daucinae</taxon>
        <taxon>Daucus</taxon>
        <taxon>Daucus sect. Daucus</taxon>
    </lineage>
</organism>
<reference evidence="4" key="1">
    <citation type="journal article" date="2016" name="Nat. Genet.">
        <title>A high-quality carrot genome assembly provides new insights into carotenoid accumulation and asterid genome evolution.</title>
        <authorList>
            <person name="Iorizzo M."/>
            <person name="Ellison S."/>
            <person name="Senalik D."/>
            <person name="Zeng P."/>
            <person name="Satapoomin P."/>
            <person name="Huang J."/>
            <person name="Bowman M."/>
            <person name="Iovene M."/>
            <person name="Sanseverino W."/>
            <person name="Cavagnaro P."/>
            <person name="Yildiz M."/>
            <person name="Macko-Podgorni A."/>
            <person name="Moranska E."/>
            <person name="Grzebelus E."/>
            <person name="Grzebelus D."/>
            <person name="Ashrafi H."/>
            <person name="Zheng Z."/>
            <person name="Cheng S."/>
            <person name="Spooner D."/>
            <person name="Van Deynze A."/>
            <person name="Simon P."/>
        </authorList>
    </citation>
    <scope>NUCLEOTIDE SEQUENCE</scope>
    <source>
        <tissue evidence="4">Leaf</tissue>
    </source>
</reference>
<evidence type="ECO:0000313" key="4">
    <source>
        <dbReference type="EMBL" id="WOG95330.1"/>
    </source>
</evidence>
<feature type="signal peptide" evidence="3">
    <location>
        <begin position="1"/>
        <end position="24"/>
    </location>
</feature>
<feature type="transmembrane region" description="Helical" evidence="2">
    <location>
        <begin position="917"/>
        <end position="934"/>
    </location>
</feature>
<feature type="compositionally biased region" description="Polar residues" evidence="1">
    <location>
        <begin position="1027"/>
        <end position="1040"/>
    </location>
</feature>
<dbReference type="AlphaFoldDB" id="A0AAF0WSN2"/>
<keyword evidence="2" id="KW-0472">Membrane</keyword>
<keyword evidence="3" id="KW-0732">Signal</keyword>
<evidence type="ECO:0000256" key="3">
    <source>
        <dbReference type="SAM" id="SignalP"/>
    </source>
</evidence>
<feature type="compositionally biased region" description="Basic and acidic residues" evidence="1">
    <location>
        <begin position="1016"/>
        <end position="1025"/>
    </location>
</feature>
<dbReference type="PANTHER" id="PTHR34677:SF1">
    <property type="entry name" value="TRANSMEMBRANE PROTEIN"/>
    <property type="match status" value="1"/>
</dbReference>
<evidence type="ECO:0000256" key="2">
    <source>
        <dbReference type="SAM" id="Phobius"/>
    </source>
</evidence>
<keyword evidence="2" id="KW-1133">Transmembrane helix</keyword>